<organism evidence="2 3">
    <name type="scientific">Oligosphaera ethanolica</name>
    <dbReference type="NCBI Taxonomy" id="760260"/>
    <lineage>
        <taxon>Bacteria</taxon>
        <taxon>Pseudomonadati</taxon>
        <taxon>Lentisphaerota</taxon>
        <taxon>Oligosphaeria</taxon>
        <taxon>Oligosphaerales</taxon>
        <taxon>Oligosphaeraceae</taxon>
        <taxon>Oligosphaera</taxon>
    </lineage>
</organism>
<dbReference type="RefSeq" id="WP_307261504.1">
    <property type="nucleotide sequence ID" value="NZ_JAUSVL010000001.1"/>
</dbReference>
<evidence type="ECO:0008006" key="4">
    <source>
        <dbReference type="Google" id="ProtNLM"/>
    </source>
</evidence>
<dbReference type="PANTHER" id="PTHR12631:SF10">
    <property type="entry name" value="BETA-XYLOSIDASE-LIKE PROTEIN-RELATED"/>
    <property type="match status" value="1"/>
</dbReference>
<dbReference type="InterPro" id="IPR051923">
    <property type="entry name" value="Glycosyl_Hydrolase_39"/>
</dbReference>
<gene>
    <name evidence="2" type="ORF">J3R75_002190</name>
</gene>
<evidence type="ECO:0000313" key="3">
    <source>
        <dbReference type="Proteomes" id="UP001238163"/>
    </source>
</evidence>
<dbReference type="CDD" id="cd09621">
    <property type="entry name" value="CBM9_like_5"/>
    <property type="match status" value="1"/>
</dbReference>
<dbReference type="Gene3D" id="2.60.40.1190">
    <property type="match status" value="1"/>
</dbReference>
<feature type="chain" id="PRO_5042120339" description="Carbohydrate-binding domain-containing protein" evidence="1">
    <location>
        <begin position="22"/>
        <end position="999"/>
    </location>
</feature>
<evidence type="ECO:0000256" key="1">
    <source>
        <dbReference type="SAM" id="SignalP"/>
    </source>
</evidence>
<dbReference type="PANTHER" id="PTHR12631">
    <property type="entry name" value="ALPHA-L-IDURONIDASE"/>
    <property type="match status" value="1"/>
</dbReference>
<dbReference type="SUPFAM" id="SSF49344">
    <property type="entry name" value="CBD9-like"/>
    <property type="match status" value="1"/>
</dbReference>
<dbReference type="EMBL" id="JAUSVL010000001">
    <property type="protein sequence ID" value="MDQ0290083.1"/>
    <property type="molecule type" value="Genomic_DNA"/>
</dbReference>
<keyword evidence="3" id="KW-1185">Reference proteome</keyword>
<name>A0AAE4APK4_9BACT</name>
<proteinExistence type="predicted"/>
<reference evidence="2" key="1">
    <citation type="submission" date="2023-07" db="EMBL/GenBank/DDBJ databases">
        <title>Genomic Encyclopedia of Type Strains, Phase IV (KMG-IV): sequencing the most valuable type-strain genomes for metagenomic binning, comparative biology and taxonomic classification.</title>
        <authorList>
            <person name="Goeker M."/>
        </authorList>
    </citation>
    <scope>NUCLEOTIDE SEQUENCE</scope>
    <source>
        <strain evidence="2">DSM 24202</strain>
    </source>
</reference>
<comment type="caution">
    <text evidence="2">The sequence shown here is derived from an EMBL/GenBank/DDBJ whole genome shotgun (WGS) entry which is preliminary data.</text>
</comment>
<protein>
    <recommendedName>
        <fullName evidence="4">Carbohydrate-binding domain-containing protein</fullName>
    </recommendedName>
</protein>
<keyword evidence="1" id="KW-0732">Signal</keyword>
<evidence type="ECO:0000313" key="2">
    <source>
        <dbReference type="EMBL" id="MDQ0290083.1"/>
    </source>
</evidence>
<sequence length="999" mass="111125">MISALRCVCFLSLAAAALQSAQVFDLSSEVMQTSIYAGRPSVDEGVHEQSGRPARMIRWDGDNQGWTEMAFTMRGQRMEHIPLFRKLRVSVAVWLPEDGNANSIGLRLRDGDDEIYQHRLEIASGVAGWQTLQCEIDAAKPSTSRWGGMNGGNKVQDQPLNFYGLSIGFRDKTRGGQIGLGAVTVELLDADITFTLDTGDPLFWVMDGKQPQLFAVNPTVLPRQEKCHVLVTGPFGEEVLRQELALDLPADATVKALDLPMPERYGVYHIRWGTAPLAASNRPQAAYIHMAKAAGPTFTPNKTFVFGICDHLERYSPATKELIVLAAARCGIKVMRGSACWSHVQRTPDSWDFTEPDSQLELLDRHGIAFEPIYSGNTRWATAKDWQPVVEGRPGRGQRPDYDAWRNYIARFAERYRDRIPYVVVWNEPDLASFANFPPEDYVKLLKLAYEATKENAPNIQVKIAGFAGLDAPYPTRSAAPKYLETVLAQAQGYYDIFCIHMHGAAYNYFRRMPVMAEMRARYGDDKPWFSNETGITSIGRTSEVNQAETLVQKLLVAWAHGAAGYSWYNLYSKGRDPNDGEHNYGIITADFHPKSAYATYTMLTNYFADGEFVSKSGGNDYSLMLFKDRDGNWLLPYWSWGRAPYSLFIAGISGKAVMVDIFGNETPAALDQGTIVLTADARPAFLKISGQAAAPLPVGDIIQQDEDFVIFPGQTQSFSFALENKTTATIDYRYRFVPQAGLTVMPDQGQATLKAGGRVVMPVTFAAAADFSGRETVVEISAGDQWRLSLPRRLNHGVVLPAGEFPVEPQFVMEDKAQVQQLVPFEPSWQQLFWRGPEDLSAKAWLRSSDSAFVVKIIVQDDMHCQPFSGTNMFQGDNVQLGLQVPTQDTFWEIGLSHRDDGASEVFIWSAPKGFDAAAAAKQIHLETSRDDAAKTTTYIAELPFAVLGAETAAGQRRCRFNYLVNDCDDGKTREGYMQQFPGIGGEKSAKQFMHLTY</sequence>
<dbReference type="Gene3D" id="3.20.20.80">
    <property type="entry name" value="Glycosidases"/>
    <property type="match status" value="1"/>
</dbReference>
<accession>A0AAE4APK4</accession>
<dbReference type="AlphaFoldDB" id="A0AAE4APK4"/>
<feature type="signal peptide" evidence="1">
    <location>
        <begin position="1"/>
        <end position="21"/>
    </location>
</feature>
<dbReference type="Proteomes" id="UP001238163">
    <property type="component" value="Unassembled WGS sequence"/>
</dbReference>
<dbReference type="GO" id="GO:0004553">
    <property type="term" value="F:hydrolase activity, hydrolyzing O-glycosyl compounds"/>
    <property type="evidence" value="ECO:0007669"/>
    <property type="project" value="TreeGrafter"/>
</dbReference>
<dbReference type="SUPFAM" id="SSF51445">
    <property type="entry name" value="(Trans)glycosidases"/>
    <property type="match status" value="1"/>
</dbReference>
<dbReference type="InterPro" id="IPR017853">
    <property type="entry name" value="GH"/>
</dbReference>